<evidence type="ECO:0000313" key="3">
    <source>
        <dbReference type="EMBL" id="GAT53572.1"/>
    </source>
</evidence>
<accession>A0ABQ0LSP2</accession>
<sequence length="399" mass="44126">MSSADTFLSVQTWGMFLESLFFGFYLITCVSVFRAPRLGWWKLVLFFLFLAKTSSSIALHLDLNLYLATINQPVDTMTELRSTANPLNIGKYTTGLIEVVLGSGFFTYRCWLTYNRNYLVVLPSALIILGGVVVMCMVIRIDVAHKVDGILAESFTFGAVFWGLFLAVNLISTTLIIYRLVCTSRAQESAFDVHPDFLVEDRDDVQSATTSGMPTKLQSPLTRPEPVRAPARCQYDSGRTRNTIVDSASLPTLSLLLTFVLFVVKTQAVYAAVDVLVQVIGIAFNLIMAGNRNPADENLNLDAEHHELHALARLTPGRHGSSRMTPASMQSSGIDFAFPRTFDPRRPSGPAQTQSQTESLERATLTATPLPGETVTRTEESFLAADVSRTQTRSRNSLY</sequence>
<feature type="transmembrane region" description="Helical" evidence="2">
    <location>
        <begin position="269"/>
        <end position="288"/>
    </location>
</feature>
<feature type="region of interest" description="Disordered" evidence="1">
    <location>
        <begin position="338"/>
        <end position="379"/>
    </location>
</feature>
<keyword evidence="2" id="KW-0472">Membrane</keyword>
<gene>
    <name evidence="3" type="ORF">MCHLO_10515</name>
</gene>
<proteinExistence type="predicted"/>
<evidence type="ECO:0000313" key="4">
    <source>
        <dbReference type="Proteomes" id="UP000815677"/>
    </source>
</evidence>
<evidence type="ECO:0000256" key="1">
    <source>
        <dbReference type="SAM" id="MobiDB-lite"/>
    </source>
</evidence>
<feature type="transmembrane region" description="Helical" evidence="2">
    <location>
        <begin position="244"/>
        <end position="263"/>
    </location>
</feature>
<evidence type="ECO:0000256" key="2">
    <source>
        <dbReference type="SAM" id="Phobius"/>
    </source>
</evidence>
<dbReference type="Proteomes" id="UP000815677">
    <property type="component" value="Unassembled WGS sequence"/>
</dbReference>
<reference evidence="3" key="1">
    <citation type="submission" date="2014-09" db="EMBL/GenBank/DDBJ databases">
        <title>Genome sequence of the luminous mushroom Mycena chlorophos for searching fungal bioluminescence genes.</title>
        <authorList>
            <person name="Tanaka Y."/>
            <person name="Kasuga D."/>
            <person name="Oba Y."/>
            <person name="Hase S."/>
            <person name="Sato K."/>
            <person name="Oba Y."/>
            <person name="Sakakibara Y."/>
        </authorList>
    </citation>
    <scope>NUCLEOTIDE SEQUENCE</scope>
</reference>
<feature type="transmembrane region" description="Helical" evidence="2">
    <location>
        <begin position="40"/>
        <end position="61"/>
    </location>
</feature>
<feature type="transmembrane region" description="Helical" evidence="2">
    <location>
        <begin position="12"/>
        <end position="33"/>
    </location>
</feature>
<keyword evidence="2" id="KW-1133">Transmembrane helix</keyword>
<dbReference type="EMBL" id="DF848408">
    <property type="protein sequence ID" value="GAT53572.1"/>
    <property type="molecule type" value="Genomic_DNA"/>
</dbReference>
<feature type="transmembrane region" description="Helical" evidence="2">
    <location>
        <begin position="118"/>
        <end position="141"/>
    </location>
</feature>
<organism evidence="3 4">
    <name type="scientific">Mycena chlorophos</name>
    <name type="common">Agaric fungus</name>
    <name type="synonym">Agaricus chlorophos</name>
    <dbReference type="NCBI Taxonomy" id="658473"/>
    <lineage>
        <taxon>Eukaryota</taxon>
        <taxon>Fungi</taxon>
        <taxon>Dikarya</taxon>
        <taxon>Basidiomycota</taxon>
        <taxon>Agaricomycotina</taxon>
        <taxon>Agaricomycetes</taxon>
        <taxon>Agaricomycetidae</taxon>
        <taxon>Agaricales</taxon>
        <taxon>Marasmiineae</taxon>
        <taxon>Mycenaceae</taxon>
        <taxon>Mycena</taxon>
    </lineage>
</organism>
<feature type="transmembrane region" description="Helical" evidence="2">
    <location>
        <begin position="92"/>
        <end position="111"/>
    </location>
</feature>
<keyword evidence="4" id="KW-1185">Reference proteome</keyword>
<keyword evidence="2" id="KW-0812">Transmembrane</keyword>
<evidence type="ECO:0008006" key="5">
    <source>
        <dbReference type="Google" id="ProtNLM"/>
    </source>
</evidence>
<protein>
    <recommendedName>
        <fullName evidence="5">Integral membrane protein</fullName>
    </recommendedName>
</protein>
<feature type="transmembrane region" description="Helical" evidence="2">
    <location>
        <begin position="161"/>
        <end position="181"/>
    </location>
</feature>
<name>A0ABQ0LSP2_MYCCL</name>